<name>A0A5M9GHW4_9BACI</name>
<dbReference type="AlphaFoldDB" id="A0A5M9GHW4"/>
<protein>
    <submittedName>
        <fullName evidence="4">Peptidoglycan DD-metalloendopeptidase family protein</fullName>
    </submittedName>
</protein>
<dbReference type="InterPro" id="IPR011055">
    <property type="entry name" value="Dup_hybrid_motif"/>
</dbReference>
<dbReference type="GO" id="GO:0004040">
    <property type="term" value="F:amidase activity"/>
    <property type="evidence" value="ECO:0007669"/>
    <property type="project" value="InterPro"/>
</dbReference>
<accession>A0A5M9GHW4</accession>
<dbReference type="Gene3D" id="2.70.70.10">
    <property type="entry name" value="Glucose Permease (Domain IIA)"/>
    <property type="match status" value="1"/>
</dbReference>
<dbReference type="InterPro" id="IPR050570">
    <property type="entry name" value="Cell_wall_metabolism_enzyme"/>
</dbReference>
<evidence type="ECO:0000256" key="1">
    <source>
        <dbReference type="SAM" id="Phobius"/>
    </source>
</evidence>
<dbReference type="EMBL" id="VXCE01000042">
    <property type="protein sequence ID" value="KAA8473259.1"/>
    <property type="molecule type" value="Genomic_DNA"/>
</dbReference>
<comment type="caution">
    <text evidence="4">The sequence shown here is derived from an EMBL/GenBank/DDBJ whole genome shotgun (WGS) entry which is preliminary data.</text>
</comment>
<dbReference type="GO" id="GO:0004222">
    <property type="term" value="F:metalloendopeptidase activity"/>
    <property type="evidence" value="ECO:0007669"/>
    <property type="project" value="TreeGrafter"/>
</dbReference>
<organism evidence="4 5">
    <name type="scientific">Bacillus paranthracis</name>
    <dbReference type="NCBI Taxonomy" id="2026186"/>
    <lineage>
        <taxon>Bacteria</taxon>
        <taxon>Bacillati</taxon>
        <taxon>Bacillota</taxon>
        <taxon>Bacilli</taxon>
        <taxon>Bacillales</taxon>
        <taxon>Bacillaceae</taxon>
        <taxon>Bacillus</taxon>
        <taxon>Bacillus cereus group</taxon>
    </lineage>
</organism>
<proteinExistence type="predicted"/>
<dbReference type="InterPro" id="IPR002901">
    <property type="entry name" value="MGlyc_endo_b_GlcNAc-like_dom"/>
</dbReference>
<keyword evidence="1" id="KW-0472">Membrane</keyword>
<dbReference type="RefSeq" id="WP_153623541.1">
    <property type="nucleotide sequence ID" value="NZ_CP064082.1"/>
</dbReference>
<evidence type="ECO:0000313" key="5">
    <source>
        <dbReference type="Proteomes" id="UP000325411"/>
    </source>
</evidence>
<feature type="domain" description="Mannosyl-glycoprotein endo-beta-N-acetylglucosamidase-like" evidence="3">
    <location>
        <begin position="84"/>
        <end position="153"/>
    </location>
</feature>
<evidence type="ECO:0000259" key="3">
    <source>
        <dbReference type="Pfam" id="PF01832"/>
    </source>
</evidence>
<dbReference type="CDD" id="cd12797">
    <property type="entry name" value="M23_peptidase"/>
    <property type="match status" value="1"/>
</dbReference>
<dbReference type="Proteomes" id="UP000325411">
    <property type="component" value="Unassembled WGS sequence"/>
</dbReference>
<evidence type="ECO:0000313" key="4">
    <source>
        <dbReference type="EMBL" id="KAA8473259.1"/>
    </source>
</evidence>
<dbReference type="SUPFAM" id="SSF51261">
    <property type="entry name" value="Duplicated hybrid motif"/>
    <property type="match status" value="1"/>
</dbReference>
<feature type="transmembrane region" description="Helical" evidence="1">
    <location>
        <begin position="20"/>
        <end position="39"/>
    </location>
</feature>
<dbReference type="Pfam" id="PF01832">
    <property type="entry name" value="Glucosaminidase"/>
    <property type="match status" value="1"/>
</dbReference>
<dbReference type="InterPro" id="IPR016047">
    <property type="entry name" value="M23ase_b-sheet_dom"/>
</dbReference>
<evidence type="ECO:0000259" key="2">
    <source>
        <dbReference type="Pfam" id="PF01551"/>
    </source>
</evidence>
<dbReference type="PANTHER" id="PTHR21666:SF270">
    <property type="entry name" value="MUREIN HYDROLASE ACTIVATOR ENVC"/>
    <property type="match status" value="1"/>
</dbReference>
<keyword evidence="1" id="KW-0812">Transmembrane</keyword>
<feature type="domain" description="M23ase beta-sheet core" evidence="2">
    <location>
        <begin position="249"/>
        <end position="346"/>
    </location>
</feature>
<reference evidence="4 5" key="1">
    <citation type="submission" date="2019-09" db="EMBL/GenBank/DDBJ databases">
        <authorList>
            <person name="Geng P."/>
            <person name="Wan X."/>
            <person name="Zhou G."/>
            <person name="Yuan Z."/>
            <person name="Hu X."/>
        </authorList>
    </citation>
    <scope>NUCLEOTIDE SEQUENCE [LARGE SCALE GENOMIC DNA]</scope>
    <source>
        <strain evidence="4 5">EFR-4</strain>
    </source>
</reference>
<gene>
    <name evidence="4" type="ORF">FYW06_27830</name>
</gene>
<dbReference type="Pfam" id="PF01551">
    <property type="entry name" value="Peptidase_M23"/>
    <property type="match status" value="1"/>
</dbReference>
<keyword evidence="1" id="KW-1133">Transmembrane helix</keyword>
<dbReference type="PANTHER" id="PTHR21666">
    <property type="entry name" value="PEPTIDASE-RELATED"/>
    <property type="match status" value="1"/>
</dbReference>
<sequence>MVKVGIFLGRFAVKNWKEILFAGVLLIMMIFFMFSGFSFPSPGGDSNGGGANGALFCRAKGQEIGASELDISLANEGAFVGKGQAFIDAGKRHGVDPVLAAAIAIHETGHGKSNAVRNKNNPGGLMDPSTGWSTLQVFPTLDAGIDAMIKNLFRNFISKGLTTPETIGPKYAPLGAANDPGGLNKYWIPIVTQNVQKLGGMSYECEQNPGGGAGPGGGVAESGFANPMGGSIRITDKFGWRILNGQSQNHKGLDLGCQDGVTPIIAAKSGTVARAFFGPSGSGFGGYGNVVVIDHGGGSWTLYGHMAQLQVQQGQTIGQGQPVGTCGKTGNVTGPHLHFEIKNALIGGQVDPLPLIPLGKGS</sequence>